<accession>A0ABP4WCH0</accession>
<proteinExistence type="predicted"/>
<evidence type="ECO:0000313" key="3">
    <source>
        <dbReference type="Proteomes" id="UP001501057"/>
    </source>
</evidence>
<dbReference type="PANTHER" id="PTHR33169">
    <property type="entry name" value="PADR-FAMILY TRANSCRIPTIONAL REGULATOR"/>
    <property type="match status" value="1"/>
</dbReference>
<keyword evidence="3" id="KW-1185">Reference proteome</keyword>
<dbReference type="Proteomes" id="UP001501057">
    <property type="component" value="Unassembled WGS sequence"/>
</dbReference>
<sequence>MNKRRTQARVAIATTMLATPDAQLWGYELSKNSRVGPGSMYPFLSELLEAGYLTDGWDTNRETGERTRRYYRLTDHGKAYLSSFVSAAPAASRARAAATSARPKLANP</sequence>
<feature type="domain" description="Transcription regulator PadR N-terminal" evidence="1">
    <location>
        <begin position="31"/>
        <end position="82"/>
    </location>
</feature>
<name>A0ABP4WCH0_9ACTN</name>
<evidence type="ECO:0000313" key="2">
    <source>
        <dbReference type="EMBL" id="GAA1751378.1"/>
    </source>
</evidence>
<dbReference type="InterPro" id="IPR052509">
    <property type="entry name" value="Metal_resp_DNA-bind_regulator"/>
</dbReference>
<evidence type="ECO:0000259" key="1">
    <source>
        <dbReference type="Pfam" id="PF03551"/>
    </source>
</evidence>
<protein>
    <recommendedName>
        <fullName evidence="1">Transcription regulator PadR N-terminal domain-containing protein</fullName>
    </recommendedName>
</protein>
<dbReference type="Pfam" id="PF03551">
    <property type="entry name" value="PadR"/>
    <property type="match status" value="1"/>
</dbReference>
<comment type="caution">
    <text evidence="2">The sequence shown here is derived from an EMBL/GenBank/DDBJ whole genome shotgun (WGS) entry which is preliminary data.</text>
</comment>
<organism evidence="2 3">
    <name type="scientific">Aeromicrobium alkaliterrae</name>
    <dbReference type="NCBI Taxonomy" id="302168"/>
    <lineage>
        <taxon>Bacteria</taxon>
        <taxon>Bacillati</taxon>
        <taxon>Actinomycetota</taxon>
        <taxon>Actinomycetes</taxon>
        <taxon>Propionibacteriales</taxon>
        <taxon>Nocardioidaceae</taxon>
        <taxon>Aeromicrobium</taxon>
    </lineage>
</organism>
<dbReference type="InterPro" id="IPR005149">
    <property type="entry name" value="Tscrpt_reg_PadR_N"/>
</dbReference>
<dbReference type="PANTHER" id="PTHR33169:SF14">
    <property type="entry name" value="TRANSCRIPTIONAL REGULATOR RV3488"/>
    <property type="match status" value="1"/>
</dbReference>
<dbReference type="Gene3D" id="1.10.10.10">
    <property type="entry name" value="Winged helix-like DNA-binding domain superfamily/Winged helix DNA-binding domain"/>
    <property type="match status" value="1"/>
</dbReference>
<dbReference type="EMBL" id="BAAAME010000009">
    <property type="protein sequence ID" value="GAA1751378.1"/>
    <property type="molecule type" value="Genomic_DNA"/>
</dbReference>
<dbReference type="InterPro" id="IPR036390">
    <property type="entry name" value="WH_DNA-bd_sf"/>
</dbReference>
<reference evidence="3" key="1">
    <citation type="journal article" date="2019" name="Int. J. Syst. Evol. Microbiol.">
        <title>The Global Catalogue of Microorganisms (GCM) 10K type strain sequencing project: providing services to taxonomists for standard genome sequencing and annotation.</title>
        <authorList>
            <consortium name="The Broad Institute Genomics Platform"/>
            <consortium name="The Broad Institute Genome Sequencing Center for Infectious Disease"/>
            <person name="Wu L."/>
            <person name="Ma J."/>
        </authorList>
    </citation>
    <scope>NUCLEOTIDE SEQUENCE [LARGE SCALE GENOMIC DNA]</scope>
    <source>
        <strain evidence="3">JCM 13518</strain>
    </source>
</reference>
<gene>
    <name evidence="2" type="ORF">GCM10009710_33840</name>
</gene>
<dbReference type="RefSeq" id="WP_344203794.1">
    <property type="nucleotide sequence ID" value="NZ_BAAAME010000009.1"/>
</dbReference>
<dbReference type="SUPFAM" id="SSF46785">
    <property type="entry name" value="Winged helix' DNA-binding domain"/>
    <property type="match status" value="1"/>
</dbReference>
<dbReference type="InterPro" id="IPR036388">
    <property type="entry name" value="WH-like_DNA-bd_sf"/>
</dbReference>